<feature type="region of interest" description="Disordered" evidence="3">
    <location>
        <begin position="163"/>
        <end position="203"/>
    </location>
</feature>
<dbReference type="SUPFAM" id="SSF46785">
    <property type="entry name" value="Winged helix' DNA-binding domain"/>
    <property type="match status" value="1"/>
</dbReference>
<dbReference type="EMBL" id="VEPZ02000994">
    <property type="protein sequence ID" value="KAE8704215.1"/>
    <property type="molecule type" value="Genomic_DNA"/>
</dbReference>
<proteinExistence type="predicted"/>
<keyword evidence="1 2" id="KW-0694">RNA-binding</keyword>
<evidence type="ECO:0000256" key="2">
    <source>
        <dbReference type="PROSITE-ProRule" id="PRU00332"/>
    </source>
</evidence>
<feature type="region of interest" description="Disordered" evidence="3">
    <location>
        <begin position="1"/>
        <end position="134"/>
    </location>
</feature>
<evidence type="ECO:0000313" key="6">
    <source>
        <dbReference type="Proteomes" id="UP000436088"/>
    </source>
</evidence>
<evidence type="ECO:0000313" key="5">
    <source>
        <dbReference type="EMBL" id="KAE8704215.1"/>
    </source>
</evidence>
<dbReference type="CDD" id="cd07323">
    <property type="entry name" value="LAM"/>
    <property type="match status" value="1"/>
</dbReference>
<dbReference type="PROSITE" id="PS50961">
    <property type="entry name" value="HTH_LA"/>
    <property type="match status" value="1"/>
</dbReference>
<feature type="compositionally biased region" description="Polar residues" evidence="3">
    <location>
        <begin position="1"/>
        <end position="10"/>
    </location>
</feature>
<evidence type="ECO:0000256" key="1">
    <source>
        <dbReference type="ARBA" id="ARBA00022884"/>
    </source>
</evidence>
<feature type="compositionally biased region" description="Low complexity" evidence="3">
    <location>
        <begin position="64"/>
        <end position="75"/>
    </location>
</feature>
<dbReference type="Proteomes" id="UP000436088">
    <property type="component" value="Unassembled WGS sequence"/>
</dbReference>
<dbReference type="AlphaFoldDB" id="A0A6A3ALW4"/>
<sequence length="421" mass="45797">MAMTADSSSPHEGISLVDTQGASDSDTNNIAPSSPKKSGWNNPSNAVLSGVDSEKEDGWPALTKSSKVVPQSSQKEGAGSANPKSTPNRSMVNRQKSSKRSGNSSASGLLQGGYSHQLPPPPPPLPPFTVSQIPPTNFVPAMPYNSTRDPQYRSNSWETRPVGGFASQSHNDRHSFRRGGSFGPRGDGYNNWGRRDPDRGNARDGHMQLLRAPQRGFPRPSHSSPAVHSFVTPQPVASFMNPIGGYPEAMYFTMAPFRGMPAFTPALPPMFVSVPDPPLSALLLHQIDYYFSDDNLVKDDFLKSNMDDQGWVAISLIAGFPRVKSLTSNIQLIVDSLRSSTIVEVQDDKVRRCNDWSKWIPYRVSTTVGSTSPGISSSEVLASSFQHITIREESTHPEDTSGRRRRLSVGGGSEDLCLDQN</sequence>
<evidence type="ECO:0000259" key="4">
    <source>
        <dbReference type="PROSITE" id="PS50961"/>
    </source>
</evidence>
<dbReference type="GO" id="GO:0003723">
    <property type="term" value="F:RNA binding"/>
    <property type="evidence" value="ECO:0007669"/>
    <property type="project" value="UniProtKB-UniRule"/>
</dbReference>
<accession>A0A6A3ALW4</accession>
<evidence type="ECO:0000256" key="3">
    <source>
        <dbReference type="SAM" id="MobiDB-lite"/>
    </source>
</evidence>
<dbReference type="InterPro" id="IPR006630">
    <property type="entry name" value="La_HTH"/>
</dbReference>
<organism evidence="5 6">
    <name type="scientific">Hibiscus syriacus</name>
    <name type="common">Rose of Sharon</name>
    <dbReference type="NCBI Taxonomy" id="106335"/>
    <lineage>
        <taxon>Eukaryota</taxon>
        <taxon>Viridiplantae</taxon>
        <taxon>Streptophyta</taxon>
        <taxon>Embryophyta</taxon>
        <taxon>Tracheophyta</taxon>
        <taxon>Spermatophyta</taxon>
        <taxon>Magnoliopsida</taxon>
        <taxon>eudicotyledons</taxon>
        <taxon>Gunneridae</taxon>
        <taxon>Pentapetalae</taxon>
        <taxon>rosids</taxon>
        <taxon>malvids</taxon>
        <taxon>Malvales</taxon>
        <taxon>Malvaceae</taxon>
        <taxon>Malvoideae</taxon>
        <taxon>Hibiscus</taxon>
    </lineage>
</organism>
<feature type="compositionally biased region" description="Polar residues" evidence="3">
    <location>
        <begin position="17"/>
        <end position="47"/>
    </location>
</feature>
<dbReference type="InterPro" id="IPR036388">
    <property type="entry name" value="WH-like_DNA-bd_sf"/>
</dbReference>
<dbReference type="Pfam" id="PF05383">
    <property type="entry name" value="La"/>
    <property type="match status" value="1"/>
</dbReference>
<name>A0A6A3ALW4_HIBSY</name>
<feature type="compositionally biased region" description="Polar residues" evidence="3">
    <location>
        <begin position="82"/>
        <end position="92"/>
    </location>
</feature>
<dbReference type="InterPro" id="IPR036390">
    <property type="entry name" value="WH_DNA-bd_sf"/>
</dbReference>
<feature type="compositionally biased region" description="Pro residues" evidence="3">
    <location>
        <begin position="118"/>
        <end position="127"/>
    </location>
</feature>
<dbReference type="SMART" id="SM00715">
    <property type="entry name" value="LA"/>
    <property type="match status" value="1"/>
</dbReference>
<dbReference type="InterPro" id="IPR045180">
    <property type="entry name" value="La_dom_prot"/>
</dbReference>
<dbReference type="PANTHER" id="PTHR22792">
    <property type="entry name" value="LUPUS LA PROTEIN-RELATED"/>
    <property type="match status" value="1"/>
</dbReference>
<feature type="region of interest" description="Disordered" evidence="3">
    <location>
        <begin position="393"/>
        <end position="421"/>
    </location>
</feature>
<dbReference type="PANTHER" id="PTHR22792:SF155">
    <property type="entry name" value="LA-RELATED PROTEIN 1C-LIKE"/>
    <property type="match status" value="1"/>
</dbReference>
<dbReference type="Gene3D" id="1.10.10.10">
    <property type="entry name" value="Winged helix-like DNA-binding domain superfamily/Winged helix DNA-binding domain"/>
    <property type="match status" value="1"/>
</dbReference>
<comment type="caution">
    <text evidence="5">The sequence shown here is derived from an EMBL/GenBank/DDBJ whole genome shotgun (WGS) entry which is preliminary data.</text>
</comment>
<feature type="domain" description="HTH La-type RNA-binding" evidence="4">
    <location>
        <begin position="273"/>
        <end position="362"/>
    </location>
</feature>
<protein>
    <submittedName>
        <fullName evidence="5">Cinnamyl alcohol dehydrogenase 9</fullName>
    </submittedName>
</protein>
<keyword evidence="6" id="KW-1185">Reference proteome</keyword>
<reference evidence="5" key="1">
    <citation type="submission" date="2019-09" db="EMBL/GenBank/DDBJ databases">
        <title>Draft genome information of white flower Hibiscus syriacus.</title>
        <authorList>
            <person name="Kim Y.-M."/>
        </authorList>
    </citation>
    <scope>NUCLEOTIDE SEQUENCE [LARGE SCALE GENOMIC DNA]</scope>
    <source>
        <strain evidence="5">YM2019G1</strain>
    </source>
</reference>
<gene>
    <name evidence="5" type="ORF">F3Y22_tig00110458pilonHSYRG00245</name>
</gene>
<feature type="compositionally biased region" description="Basic and acidic residues" evidence="3">
    <location>
        <begin position="393"/>
        <end position="402"/>
    </location>
</feature>
<feature type="compositionally biased region" description="Basic and acidic residues" evidence="3">
    <location>
        <begin position="193"/>
        <end position="203"/>
    </location>
</feature>